<sequence length="231" mass="25801">MIKENERSAFQHNIYKPYSQDFRNRLPRLPHIIIPNNFGQDIMVARPKTPTMHGYTSPNAGLSESDSFDSWLQRMEELAAKARNSPPTNIENASSSESDSFNAKMEELSDNAGSLSLPNTLKNAENDSFDSWLQKMEELAAKARNSSPPNIENAGLDRPDEQDDCTDPIEKLLRRTSLKLVIPARSASIESMVSQTKGYTPLPKSRHFLQAKEQKKGCLAPEQGEAKLGNP</sequence>
<protein>
    <submittedName>
        <fullName evidence="1">Uncharacterized protein</fullName>
    </submittedName>
</protein>
<proteinExistence type="predicted"/>
<comment type="caution">
    <text evidence="1">The sequence shown here is derived from an EMBL/GenBank/DDBJ whole genome shotgun (WGS) entry which is preliminary data.</text>
</comment>
<evidence type="ECO:0000313" key="1">
    <source>
        <dbReference type="EMBL" id="KAI4859055.1"/>
    </source>
</evidence>
<accession>A0ACB9YJK9</accession>
<reference evidence="1 2" key="1">
    <citation type="journal article" date="2022" name="New Phytol.">
        <title>Ecological generalism drives hyperdiversity of secondary metabolite gene clusters in xylarialean endophytes.</title>
        <authorList>
            <person name="Franco M.E.E."/>
            <person name="Wisecaver J.H."/>
            <person name="Arnold A.E."/>
            <person name="Ju Y.M."/>
            <person name="Slot J.C."/>
            <person name="Ahrendt S."/>
            <person name="Moore L.P."/>
            <person name="Eastman K.E."/>
            <person name="Scott K."/>
            <person name="Konkel Z."/>
            <person name="Mondo S.J."/>
            <person name="Kuo A."/>
            <person name="Hayes R.D."/>
            <person name="Haridas S."/>
            <person name="Andreopoulos B."/>
            <person name="Riley R."/>
            <person name="LaButti K."/>
            <person name="Pangilinan J."/>
            <person name="Lipzen A."/>
            <person name="Amirebrahimi M."/>
            <person name="Yan J."/>
            <person name="Adam C."/>
            <person name="Keymanesh K."/>
            <person name="Ng V."/>
            <person name="Louie K."/>
            <person name="Northen T."/>
            <person name="Drula E."/>
            <person name="Henrissat B."/>
            <person name="Hsieh H.M."/>
            <person name="Youens-Clark K."/>
            <person name="Lutzoni F."/>
            <person name="Miadlikowska J."/>
            <person name="Eastwood D.C."/>
            <person name="Hamelin R.C."/>
            <person name="Grigoriev I.V."/>
            <person name="U'Ren J.M."/>
        </authorList>
    </citation>
    <scope>NUCLEOTIDE SEQUENCE [LARGE SCALE GENOMIC DNA]</scope>
    <source>
        <strain evidence="1 2">CBS 119005</strain>
    </source>
</reference>
<evidence type="ECO:0000313" key="2">
    <source>
        <dbReference type="Proteomes" id="UP001497700"/>
    </source>
</evidence>
<dbReference type="EMBL" id="MU393661">
    <property type="protein sequence ID" value="KAI4859055.1"/>
    <property type="molecule type" value="Genomic_DNA"/>
</dbReference>
<name>A0ACB9YJK9_9PEZI</name>
<dbReference type="Proteomes" id="UP001497700">
    <property type="component" value="Unassembled WGS sequence"/>
</dbReference>
<keyword evidence="2" id="KW-1185">Reference proteome</keyword>
<organism evidence="1 2">
    <name type="scientific">Hypoxylon rubiginosum</name>
    <dbReference type="NCBI Taxonomy" id="110542"/>
    <lineage>
        <taxon>Eukaryota</taxon>
        <taxon>Fungi</taxon>
        <taxon>Dikarya</taxon>
        <taxon>Ascomycota</taxon>
        <taxon>Pezizomycotina</taxon>
        <taxon>Sordariomycetes</taxon>
        <taxon>Xylariomycetidae</taxon>
        <taxon>Xylariales</taxon>
        <taxon>Hypoxylaceae</taxon>
        <taxon>Hypoxylon</taxon>
    </lineage>
</organism>
<gene>
    <name evidence="1" type="ORF">F4820DRAFT_440952</name>
</gene>